<proteinExistence type="predicted"/>
<protein>
    <recommendedName>
        <fullName evidence="2">DUF302 domain-containing protein</fullName>
    </recommendedName>
</protein>
<dbReference type="InterPro" id="IPR005180">
    <property type="entry name" value="DUF302"/>
</dbReference>
<organism evidence="3 4">
    <name type="scientific">Nitrosomonas mobilis</name>
    <dbReference type="NCBI Taxonomy" id="51642"/>
    <lineage>
        <taxon>Bacteria</taxon>
        <taxon>Pseudomonadati</taxon>
        <taxon>Pseudomonadota</taxon>
        <taxon>Betaproteobacteria</taxon>
        <taxon>Nitrosomonadales</taxon>
        <taxon>Nitrosomonadaceae</taxon>
        <taxon>Nitrosomonas</taxon>
    </lineage>
</organism>
<accession>A0A1G5SDC2</accession>
<dbReference type="OrthoDB" id="9799367at2"/>
<evidence type="ECO:0000313" key="4">
    <source>
        <dbReference type="Proteomes" id="UP000198729"/>
    </source>
</evidence>
<feature type="signal peptide" evidence="1">
    <location>
        <begin position="1"/>
        <end position="21"/>
    </location>
</feature>
<dbReference type="EMBL" id="FMWO01000034">
    <property type="protein sequence ID" value="SCZ84840.1"/>
    <property type="molecule type" value="Genomic_DNA"/>
</dbReference>
<dbReference type="AlphaFoldDB" id="A0A1G5SDC2"/>
<name>A0A1G5SDC2_9PROT</name>
<evidence type="ECO:0000256" key="1">
    <source>
        <dbReference type="SAM" id="SignalP"/>
    </source>
</evidence>
<dbReference type="SUPFAM" id="SSF103247">
    <property type="entry name" value="TT1751-like"/>
    <property type="match status" value="1"/>
</dbReference>
<keyword evidence="4" id="KW-1185">Reference proteome</keyword>
<feature type="domain" description="DUF302" evidence="2">
    <location>
        <begin position="56"/>
        <end position="118"/>
    </location>
</feature>
<evidence type="ECO:0000259" key="2">
    <source>
        <dbReference type="Pfam" id="PF03625"/>
    </source>
</evidence>
<dbReference type="Proteomes" id="UP000198729">
    <property type="component" value="Unassembled WGS sequence"/>
</dbReference>
<dbReference type="Pfam" id="PF03625">
    <property type="entry name" value="DUF302"/>
    <property type="match status" value="1"/>
</dbReference>
<dbReference type="CDD" id="cd14797">
    <property type="entry name" value="DUF302"/>
    <property type="match status" value="1"/>
</dbReference>
<dbReference type="PANTHER" id="PTHR38342:SF2">
    <property type="entry name" value="INNER MEMBRANE OR EXPORTED"/>
    <property type="match status" value="1"/>
</dbReference>
<evidence type="ECO:0000313" key="3">
    <source>
        <dbReference type="EMBL" id="SCZ84840.1"/>
    </source>
</evidence>
<feature type="chain" id="PRO_5011631612" description="DUF302 domain-containing protein" evidence="1">
    <location>
        <begin position="22"/>
        <end position="150"/>
    </location>
</feature>
<dbReference type="PANTHER" id="PTHR38342">
    <property type="entry name" value="SLR5037 PROTEIN"/>
    <property type="match status" value="1"/>
</dbReference>
<keyword evidence="1" id="KW-0732">Signal</keyword>
<dbReference type="STRING" id="51642.NSMM_280010"/>
<gene>
    <name evidence="3" type="ORF">NSMM_280010</name>
</gene>
<dbReference type="InterPro" id="IPR035923">
    <property type="entry name" value="TT1751-like_sf"/>
</dbReference>
<sequence>MKPAHLLFISLLISLSSLAQSADGLITIKSPHDAKETMHRLEKLVKKKGLNVFARIDHAAGAAKIGKTLRPTEVLIFGNPQGGTPLMECAQSVGIDLPLKALVWEDALGQVWLGYNDPVYLTQRHGVAQCPAVGGLSKTLSALAGETVAR</sequence>
<dbReference type="RefSeq" id="WP_090284653.1">
    <property type="nucleotide sequence ID" value="NZ_FMWO01000034.1"/>
</dbReference>
<dbReference type="Gene3D" id="3.30.310.70">
    <property type="entry name" value="TT1751-like domain"/>
    <property type="match status" value="1"/>
</dbReference>
<reference evidence="3 4" key="1">
    <citation type="submission" date="2016-10" db="EMBL/GenBank/DDBJ databases">
        <authorList>
            <person name="de Groot N.N."/>
        </authorList>
    </citation>
    <scope>NUCLEOTIDE SEQUENCE [LARGE SCALE GENOMIC DNA]</scope>
    <source>
        <strain evidence="3">1</strain>
    </source>
</reference>